<protein>
    <recommendedName>
        <fullName evidence="2">DUF7344 domain-containing protein</fullName>
    </recommendedName>
</protein>
<sequence length="123" mass="14447">MVEMAPSDFGIYEALVHPYRRRLLVAMLDADRRDAPYPDPLEFAPDAEEERHRIGMIHTHLPKLDDMGVIQWDRETEELSKGPRWDDLEPLLRWMDENRDELPEGWLPEPTGDWTPPNARSES</sequence>
<dbReference type="EMBL" id="REFS01000003">
    <property type="protein sequence ID" value="RMB18353.1"/>
    <property type="molecule type" value="Genomic_DNA"/>
</dbReference>
<dbReference type="Pfam" id="PF24035">
    <property type="entry name" value="DUF7344"/>
    <property type="match status" value="1"/>
</dbReference>
<feature type="domain" description="DUF7344" evidence="2">
    <location>
        <begin position="45"/>
        <end position="78"/>
    </location>
</feature>
<gene>
    <name evidence="3" type="ORF">ATH50_1807</name>
</gene>
<evidence type="ECO:0000313" key="3">
    <source>
        <dbReference type="EMBL" id="RMB18353.1"/>
    </source>
</evidence>
<accession>A0A3M0DSM0</accession>
<dbReference type="Proteomes" id="UP000277326">
    <property type="component" value="Unassembled WGS sequence"/>
</dbReference>
<organism evidence="3 4">
    <name type="scientific">Haloplanus aerogenes</name>
    <dbReference type="NCBI Taxonomy" id="660522"/>
    <lineage>
        <taxon>Archaea</taxon>
        <taxon>Methanobacteriati</taxon>
        <taxon>Methanobacteriota</taxon>
        <taxon>Stenosarchaea group</taxon>
        <taxon>Halobacteria</taxon>
        <taxon>Halobacteriales</taxon>
        <taxon>Haloferacaceae</taxon>
        <taxon>Haloplanus</taxon>
    </lineage>
</organism>
<proteinExistence type="predicted"/>
<evidence type="ECO:0000256" key="1">
    <source>
        <dbReference type="SAM" id="MobiDB-lite"/>
    </source>
</evidence>
<comment type="caution">
    <text evidence="3">The sequence shown here is derived from an EMBL/GenBank/DDBJ whole genome shotgun (WGS) entry which is preliminary data.</text>
</comment>
<name>A0A3M0DSM0_9EURY</name>
<dbReference type="AlphaFoldDB" id="A0A3M0DSM0"/>
<dbReference type="InterPro" id="IPR055768">
    <property type="entry name" value="DUF7344"/>
</dbReference>
<evidence type="ECO:0000313" key="4">
    <source>
        <dbReference type="Proteomes" id="UP000277326"/>
    </source>
</evidence>
<reference evidence="3 4" key="1">
    <citation type="journal article" date="2015" name="Stand. Genomic Sci.">
        <title>Genomic Encyclopedia of Bacterial and Archaeal Type Strains, Phase III: the genomes of soil and plant-associated and newly described type strains.</title>
        <authorList>
            <person name="Whitman W.B."/>
            <person name="Woyke T."/>
            <person name="Klenk H.P."/>
            <person name="Zhou Y."/>
            <person name="Lilburn T.G."/>
            <person name="Beck B.J."/>
            <person name="De Vos P."/>
            <person name="Vandamme P."/>
            <person name="Eisen J.A."/>
            <person name="Garrity G."/>
            <person name="Hugenholtz P."/>
            <person name="Kyrpides N.C."/>
        </authorList>
    </citation>
    <scope>NUCLEOTIDE SEQUENCE [LARGE SCALE GENOMIC DNA]</scope>
    <source>
        <strain evidence="3 4">CGMCC 1.10124</strain>
    </source>
</reference>
<evidence type="ECO:0000259" key="2">
    <source>
        <dbReference type="Pfam" id="PF24035"/>
    </source>
</evidence>
<feature type="region of interest" description="Disordered" evidence="1">
    <location>
        <begin position="102"/>
        <end position="123"/>
    </location>
</feature>